<evidence type="ECO:0000256" key="1">
    <source>
        <dbReference type="ARBA" id="ARBA00004141"/>
    </source>
</evidence>
<evidence type="ECO:0000256" key="3">
    <source>
        <dbReference type="ARBA" id="ARBA00022692"/>
    </source>
</evidence>
<dbReference type="STRING" id="1798409.A3I24_04140"/>
<dbReference type="Pfam" id="PF00950">
    <property type="entry name" value="ABC-3"/>
    <property type="match status" value="1"/>
</dbReference>
<accession>A0A1G1ZQQ6</accession>
<evidence type="ECO:0000256" key="7">
    <source>
        <dbReference type="SAM" id="Phobius"/>
    </source>
</evidence>
<dbReference type="PANTHER" id="PTHR30477">
    <property type="entry name" value="ABC-TRANSPORTER METAL-BINDING PROTEIN"/>
    <property type="match status" value="1"/>
</dbReference>
<keyword evidence="5 7" id="KW-0472">Membrane</keyword>
<feature type="transmembrane region" description="Helical" evidence="7">
    <location>
        <begin position="47"/>
        <end position="72"/>
    </location>
</feature>
<comment type="subcellular location">
    <subcellularLocation>
        <location evidence="6">Cell membrane</location>
        <topology evidence="6">Multi-pass membrane protein</topology>
    </subcellularLocation>
    <subcellularLocation>
        <location evidence="1">Membrane</location>
        <topology evidence="1">Multi-pass membrane protein</topology>
    </subcellularLocation>
</comment>
<keyword evidence="4 7" id="KW-1133">Transmembrane helix</keyword>
<comment type="caution">
    <text evidence="8">The sequence shown here is derived from an EMBL/GenBank/DDBJ whole genome shotgun (WGS) entry which is preliminary data.</text>
</comment>
<feature type="transmembrane region" description="Helical" evidence="7">
    <location>
        <begin position="204"/>
        <end position="226"/>
    </location>
</feature>
<organism evidence="8 9">
    <name type="scientific">Candidatus Harrisonbacteria bacterium RIFCSPLOWO2_02_FULL_41_13b</name>
    <dbReference type="NCBI Taxonomy" id="1798409"/>
    <lineage>
        <taxon>Bacteria</taxon>
        <taxon>Candidatus Harrisoniibacteriota</taxon>
    </lineage>
</organism>
<dbReference type="EMBL" id="MHJL01000034">
    <property type="protein sequence ID" value="OGY66851.1"/>
    <property type="molecule type" value="Genomic_DNA"/>
</dbReference>
<dbReference type="Gene3D" id="1.10.3470.10">
    <property type="entry name" value="ABC transporter involved in vitamin B12 uptake, BtuC"/>
    <property type="match status" value="1"/>
</dbReference>
<evidence type="ECO:0000256" key="2">
    <source>
        <dbReference type="ARBA" id="ARBA00008034"/>
    </source>
</evidence>
<feature type="transmembrane region" description="Helical" evidence="7">
    <location>
        <begin position="113"/>
        <end position="138"/>
    </location>
</feature>
<dbReference type="InterPro" id="IPR037294">
    <property type="entry name" value="ABC_BtuC-like"/>
</dbReference>
<dbReference type="AlphaFoldDB" id="A0A1G1ZQQ6"/>
<keyword evidence="6" id="KW-0813">Transport</keyword>
<evidence type="ECO:0000313" key="9">
    <source>
        <dbReference type="Proteomes" id="UP000177690"/>
    </source>
</evidence>
<gene>
    <name evidence="8" type="ORF">A3I24_04140</name>
</gene>
<dbReference type="GO" id="GO:0010043">
    <property type="term" value="P:response to zinc ion"/>
    <property type="evidence" value="ECO:0007669"/>
    <property type="project" value="TreeGrafter"/>
</dbReference>
<evidence type="ECO:0000256" key="6">
    <source>
        <dbReference type="RuleBase" id="RU003943"/>
    </source>
</evidence>
<reference evidence="8 9" key="1">
    <citation type="journal article" date="2016" name="Nat. Commun.">
        <title>Thousands of microbial genomes shed light on interconnected biogeochemical processes in an aquifer system.</title>
        <authorList>
            <person name="Anantharaman K."/>
            <person name="Brown C.T."/>
            <person name="Hug L.A."/>
            <person name="Sharon I."/>
            <person name="Castelle C.J."/>
            <person name="Probst A.J."/>
            <person name="Thomas B.C."/>
            <person name="Singh A."/>
            <person name="Wilkins M.J."/>
            <person name="Karaoz U."/>
            <person name="Brodie E.L."/>
            <person name="Williams K.H."/>
            <person name="Hubbard S.S."/>
            <person name="Banfield J.F."/>
        </authorList>
    </citation>
    <scope>NUCLEOTIDE SEQUENCE [LARGE SCALE GENOMIC DNA]</scope>
</reference>
<feature type="transmembrane region" description="Helical" evidence="7">
    <location>
        <begin position="164"/>
        <end position="192"/>
    </location>
</feature>
<feature type="transmembrane region" description="Helical" evidence="7">
    <location>
        <begin position="6"/>
        <end position="27"/>
    </location>
</feature>
<comment type="similarity">
    <text evidence="2 6">Belongs to the ABC-3 integral membrane protein family.</text>
</comment>
<dbReference type="PANTHER" id="PTHR30477:SF13">
    <property type="entry name" value="IRON TRANSPORT SYSTEM MEMBRANE PROTEIN HI_0360-RELATED"/>
    <property type="match status" value="1"/>
</dbReference>
<dbReference type="GO" id="GO:0055085">
    <property type="term" value="P:transmembrane transport"/>
    <property type="evidence" value="ECO:0007669"/>
    <property type="project" value="InterPro"/>
</dbReference>
<proteinExistence type="inferred from homology"/>
<feature type="transmembrane region" description="Helical" evidence="7">
    <location>
        <begin position="84"/>
        <end position="101"/>
    </location>
</feature>
<name>A0A1G1ZQQ6_9BACT</name>
<keyword evidence="3 6" id="KW-0812">Transmembrane</keyword>
<sequence length="256" mass="27097">MPDIYPPLLVAIFVSASAGLLGAFAILKKMALVGDALTHVALPGMALGLLFNFSPFLGALAFLVFAIFGIWLMERYSKLSTETLVGIFFSASLALGVLITPDHELVEALFGNIISLTWAEAIISAVMALILILIILILRRQLALNMVSSELAQSAGINNSRLNLIYLLIFALAVALGIRFVGAVLMGSLVIIPAAAARNIASSFNMFLGLSMLAGVLSAVISIFVWQNNGAAPGPIFILVSVGVFLVTLVIRGLKR</sequence>
<dbReference type="InterPro" id="IPR001626">
    <property type="entry name" value="ABC_TroCD"/>
</dbReference>
<dbReference type="SUPFAM" id="SSF81345">
    <property type="entry name" value="ABC transporter involved in vitamin B12 uptake, BtuC"/>
    <property type="match status" value="1"/>
</dbReference>
<evidence type="ECO:0008006" key="10">
    <source>
        <dbReference type="Google" id="ProtNLM"/>
    </source>
</evidence>
<feature type="transmembrane region" description="Helical" evidence="7">
    <location>
        <begin position="232"/>
        <end position="251"/>
    </location>
</feature>
<dbReference type="Proteomes" id="UP000177690">
    <property type="component" value="Unassembled WGS sequence"/>
</dbReference>
<evidence type="ECO:0000256" key="5">
    <source>
        <dbReference type="ARBA" id="ARBA00023136"/>
    </source>
</evidence>
<evidence type="ECO:0000313" key="8">
    <source>
        <dbReference type="EMBL" id="OGY66851.1"/>
    </source>
</evidence>
<protein>
    <recommendedName>
        <fullName evidence="10">ABC transporter</fullName>
    </recommendedName>
</protein>
<evidence type="ECO:0000256" key="4">
    <source>
        <dbReference type="ARBA" id="ARBA00022989"/>
    </source>
</evidence>
<dbReference type="GO" id="GO:0043190">
    <property type="term" value="C:ATP-binding cassette (ABC) transporter complex"/>
    <property type="evidence" value="ECO:0007669"/>
    <property type="project" value="InterPro"/>
</dbReference>